<sequence>MAAPEPGRWSQAKCILKMLGLGQKLFVHPAATPSHRDSHAVESSGPWRCLDRAGSSHPSALRGRRQRGVAVGPWQHTPGNPPPPQQLQQAACSQRNSDGGHRVCTS</sequence>
<evidence type="ECO:0000313" key="2">
    <source>
        <dbReference type="EMBL" id="CAE0803718.1"/>
    </source>
</evidence>
<gene>
    <name evidence="2" type="ORF">EGYM00163_LOCUS14842</name>
    <name evidence="3" type="ORF">EGYM00163_LOCUS14843</name>
</gene>
<proteinExistence type="predicted"/>
<organism evidence="2">
    <name type="scientific">Eutreptiella gymnastica</name>
    <dbReference type="NCBI Taxonomy" id="73025"/>
    <lineage>
        <taxon>Eukaryota</taxon>
        <taxon>Discoba</taxon>
        <taxon>Euglenozoa</taxon>
        <taxon>Euglenida</taxon>
        <taxon>Spirocuta</taxon>
        <taxon>Euglenophyceae</taxon>
        <taxon>Eutreptiales</taxon>
        <taxon>Eutreptiaceae</taxon>
        <taxon>Eutreptiella</taxon>
    </lineage>
</organism>
<evidence type="ECO:0000256" key="1">
    <source>
        <dbReference type="SAM" id="MobiDB-lite"/>
    </source>
</evidence>
<accession>A0A6T1XL09</accession>
<dbReference type="EMBL" id="HBJA01043199">
    <property type="protein sequence ID" value="CAE0803718.1"/>
    <property type="molecule type" value="Transcribed_RNA"/>
</dbReference>
<dbReference type="AlphaFoldDB" id="A0A6T1XL09"/>
<name>A0A6T1XL09_9EUGL</name>
<reference evidence="2" key="1">
    <citation type="submission" date="2021-01" db="EMBL/GenBank/DDBJ databases">
        <authorList>
            <person name="Corre E."/>
            <person name="Pelletier E."/>
            <person name="Niang G."/>
            <person name="Scheremetjew M."/>
            <person name="Finn R."/>
            <person name="Kale V."/>
            <person name="Holt S."/>
            <person name="Cochrane G."/>
            <person name="Meng A."/>
            <person name="Brown T."/>
            <person name="Cohen L."/>
        </authorList>
    </citation>
    <scope>NUCLEOTIDE SEQUENCE</scope>
    <source>
        <strain evidence="2">CCMP1594</strain>
    </source>
</reference>
<protein>
    <submittedName>
        <fullName evidence="2">Uncharacterized protein</fullName>
    </submittedName>
</protein>
<evidence type="ECO:0000313" key="3">
    <source>
        <dbReference type="EMBL" id="CAE0803719.1"/>
    </source>
</evidence>
<dbReference type="EMBL" id="HBJA01043200">
    <property type="protein sequence ID" value="CAE0803719.1"/>
    <property type="molecule type" value="Transcribed_RNA"/>
</dbReference>
<feature type="region of interest" description="Disordered" evidence="1">
    <location>
        <begin position="31"/>
        <end position="106"/>
    </location>
</feature>